<dbReference type="SUPFAM" id="SSF55729">
    <property type="entry name" value="Acyl-CoA N-acyltransferases (Nat)"/>
    <property type="match status" value="1"/>
</dbReference>
<dbReference type="EMBL" id="SLWO01000006">
    <property type="protein sequence ID" value="TCO22571.1"/>
    <property type="molecule type" value="Genomic_DNA"/>
</dbReference>
<reference evidence="4" key="1">
    <citation type="journal article" date="2014" name="Int. J. Syst. Evol. Microbiol.">
        <title>Complete genome of a new Firmicutes species belonging to the dominant human colonic microbiota ('Ruminococcus bicirculans') reveals two chromosomes and a selective capacity to utilize plant glucans.</title>
        <authorList>
            <consortium name="NISC Comparative Sequencing Program"/>
            <person name="Wegmann U."/>
            <person name="Louis P."/>
            <person name="Goesmann A."/>
            <person name="Henrissat B."/>
            <person name="Duncan S.H."/>
            <person name="Flint H.J."/>
        </authorList>
    </citation>
    <scope>NUCLEOTIDE SEQUENCE</scope>
    <source>
        <strain evidence="4">CGMCC 1.15644</strain>
    </source>
</reference>
<dbReference type="PANTHER" id="PTHR43800:SF1">
    <property type="entry name" value="PEPTIDYL-LYSINE N-ACETYLTRANSFERASE YJAB"/>
    <property type="match status" value="1"/>
</dbReference>
<keyword evidence="1 5" id="KW-0808">Transferase</keyword>
<evidence type="ECO:0000313" key="6">
    <source>
        <dbReference type="Proteomes" id="UP000295684"/>
    </source>
</evidence>
<dbReference type="EMBL" id="BMJO01000006">
    <property type="protein sequence ID" value="GGE65585.1"/>
    <property type="molecule type" value="Genomic_DNA"/>
</dbReference>
<dbReference type="Proteomes" id="UP000622648">
    <property type="component" value="Unassembled WGS sequence"/>
</dbReference>
<proteinExistence type="predicted"/>
<reference evidence="4" key="4">
    <citation type="submission" date="2024-05" db="EMBL/GenBank/DDBJ databases">
        <authorList>
            <person name="Sun Q."/>
            <person name="Zhou Y."/>
        </authorList>
    </citation>
    <scope>NUCLEOTIDE SEQUENCE</scope>
    <source>
        <strain evidence="4">CGMCC 1.15644</strain>
    </source>
</reference>
<dbReference type="AlphaFoldDB" id="A0A4R2H8K6"/>
<feature type="domain" description="N-acetyltransferase" evidence="3">
    <location>
        <begin position="4"/>
        <end position="145"/>
    </location>
</feature>
<evidence type="ECO:0000256" key="1">
    <source>
        <dbReference type="ARBA" id="ARBA00022679"/>
    </source>
</evidence>
<dbReference type="GO" id="GO:0016747">
    <property type="term" value="F:acyltransferase activity, transferring groups other than amino-acyl groups"/>
    <property type="evidence" value="ECO:0007669"/>
    <property type="project" value="InterPro"/>
</dbReference>
<dbReference type="InterPro" id="IPR016181">
    <property type="entry name" value="Acyl_CoA_acyltransferase"/>
</dbReference>
<reference evidence="7" key="2">
    <citation type="journal article" date="2019" name="Int. J. Syst. Evol. Microbiol.">
        <title>The Global Catalogue of Microorganisms (GCM) 10K type strain sequencing project: providing services to taxonomists for standard genome sequencing and annotation.</title>
        <authorList>
            <consortium name="The Broad Institute Genomics Platform"/>
            <consortium name="The Broad Institute Genome Sequencing Center for Infectious Disease"/>
            <person name="Wu L."/>
            <person name="Ma J."/>
        </authorList>
    </citation>
    <scope>NUCLEOTIDE SEQUENCE [LARGE SCALE GENOMIC DNA]</scope>
    <source>
        <strain evidence="7">CGMCC 1.15644</strain>
    </source>
</reference>
<name>A0A4R2H8K6_9SPHI</name>
<sequence length="167" mass="19582">MIVNSIRKVKEIEHLQVLKLWEDSVRASHDFITETDIEDYRERISNSLINMELFCIEKAEEMQGFIALANYKIQLLFVHPKVYRQGIGKNLIDFAIQHHQACMVDVNAQNTRAVSFYKSLGFEVYQKFPNDGAGKPYPVWSLRLNHIKSKENIWQDWKNKLASILKL</sequence>
<dbReference type="OrthoDB" id="9789605at2"/>
<dbReference type="PROSITE" id="PS51186">
    <property type="entry name" value="GNAT"/>
    <property type="match status" value="1"/>
</dbReference>
<dbReference type="InterPro" id="IPR000182">
    <property type="entry name" value="GNAT_dom"/>
</dbReference>
<dbReference type="CDD" id="cd04301">
    <property type="entry name" value="NAT_SF"/>
    <property type="match status" value="1"/>
</dbReference>
<dbReference type="Gene3D" id="3.40.630.30">
    <property type="match status" value="1"/>
</dbReference>
<evidence type="ECO:0000313" key="5">
    <source>
        <dbReference type="EMBL" id="TCO22571.1"/>
    </source>
</evidence>
<protein>
    <submittedName>
        <fullName evidence="4 5">Acetyltransferase</fullName>
    </submittedName>
</protein>
<dbReference type="Pfam" id="PF13673">
    <property type="entry name" value="Acetyltransf_10"/>
    <property type="match status" value="1"/>
</dbReference>
<evidence type="ECO:0000259" key="3">
    <source>
        <dbReference type="PROSITE" id="PS51186"/>
    </source>
</evidence>
<accession>A0A4R2H8K6</accession>
<dbReference type="PANTHER" id="PTHR43800">
    <property type="entry name" value="PEPTIDYL-LYSINE N-ACETYLTRANSFERASE YJAB"/>
    <property type="match status" value="1"/>
</dbReference>
<dbReference type="Proteomes" id="UP000295684">
    <property type="component" value="Unassembled WGS sequence"/>
</dbReference>
<dbReference type="RefSeq" id="WP_132534519.1">
    <property type="nucleotide sequence ID" value="NZ_BMJO01000006.1"/>
</dbReference>
<evidence type="ECO:0000313" key="7">
    <source>
        <dbReference type="Proteomes" id="UP000622648"/>
    </source>
</evidence>
<keyword evidence="7" id="KW-1185">Reference proteome</keyword>
<keyword evidence="2" id="KW-0012">Acyltransferase</keyword>
<comment type="caution">
    <text evidence="5">The sequence shown here is derived from an EMBL/GenBank/DDBJ whole genome shotgun (WGS) entry which is preliminary data.</text>
</comment>
<reference evidence="5 6" key="3">
    <citation type="submission" date="2019-03" db="EMBL/GenBank/DDBJ databases">
        <title>Genomic Encyclopedia of Type Strains, Phase IV (KMG-IV): sequencing the most valuable type-strain genomes for metagenomic binning, comparative biology and taxonomic classification.</title>
        <authorList>
            <person name="Goeker M."/>
        </authorList>
    </citation>
    <scope>NUCLEOTIDE SEQUENCE [LARGE SCALE GENOMIC DNA]</scope>
    <source>
        <strain evidence="5 6">DSM 103236</strain>
    </source>
</reference>
<gene>
    <name evidence="5" type="ORF">EV200_106213</name>
    <name evidence="4" type="ORF">GCM10011413_35060</name>
</gene>
<organism evidence="5 6">
    <name type="scientific">Pedobacter psychrotolerans</name>
    <dbReference type="NCBI Taxonomy" id="1843235"/>
    <lineage>
        <taxon>Bacteria</taxon>
        <taxon>Pseudomonadati</taxon>
        <taxon>Bacteroidota</taxon>
        <taxon>Sphingobacteriia</taxon>
        <taxon>Sphingobacteriales</taxon>
        <taxon>Sphingobacteriaceae</taxon>
        <taxon>Pedobacter</taxon>
    </lineage>
</organism>
<evidence type="ECO:0000313" key="4">
    <source>
        <dbReference type="EMBL" id="GGE65585.1"/>
    </source>
</evidence>
<evidence type="ECO:0000256" key="2">
    <source>
        <dbReference type="ARBA" id="ARBA00023315"/>
    </source>
</evidence>